<comment type="caution">
    <text evidence="1">The sequence shown here is derived from an EMBL/GenBank/DDBJ whole genome shotgun (WGS) entry which is preliminary data.</text>
</comment>
<dbReference type="Pfam" id="PF06748">
    <property type="entry name" value="DUF1217"/>
    <property type="match status" value="1"/>
</dbReference>
<sequence>MSFAPTIPSTGLTGWAFLQSTYDRQFEHFNKDPILERDNEYFMENIKKVKTAEDLVSDYRLLEVALNAFGLASEINSKAMIQKVLEDGSEADDALANKLGDDRWIDFTNAFKFGPGLAPVTGLTYKMQEVADKNVVQSFEDAVGQQDVSMQIALYAERELVDLVTFDDEGEELSITGQWLNIIGQPQLQTMMQTALGLPSDLALLDIDQQVGIMQDAAKKRFGSDDLTMFSDPEQLEKLVNTYLARTELNAYSGAASSGALALSLLQA</sequence>
<name>A0ABQ0AFQ4_9RHOB</name>
<dbReference type="Gene3D" id="1.10.3700.10">
    <property type="entry name" value="AGR C 984p-like"/>
    <property type="match status" value="1"/>
</dbReference>
<evidence type="ECO:0000313" key="2">
    <source>
        <dbReference type="Proteomes" id="UP001441944"/>
    </source>
</evidence>
<dbReference type="Proteomes" id="UP001441944">
    <property type="component" value="Unassembled WGS sequence"/>
</dbReference>
<dbReference type="SUPFAM" id="SSF158837">
    <property type="entry name" value="AGR C 984p-like"/>
    <property type="match status" value="1"/>
</dbReference>
<accession>A0ABQ0AFQ4</accession>
<proteinExistence type="predicted"/>
<keyword evidence="2" id="KW-1185">Reference proteome</keyword>
<dbReference type="InterPro" id="IPR010626">
    <property type="entry name" value="DUF1217"/>
</dbReference>
<reference evidence="1 2" key="1">
    <citation type="submission" date="2024-04" db="EMBL/GenBank/DDBJ databases">
        <title>Draft genome sequence of Pseudophaeobacter arcticus NBRC 116598.</title>
        <authorList>
            <person name="Miyakawa T."/>
            <person name="Kusuya Y."/>
            <person name="Miura T."/>
        </authorList>
    </citation>
    <scope>NUCLEOTIDE SEQUENCE [LARGE SCALE GENOMIC DNA]</scope>
    <source>
        <strain evidence="1 2">SU-CL00105</strain>
    </source>
</reference>
<protein>
    <submittedName>
        <fullName evidence="1">DUF1217 domain-containing protein</fullName>
    </submittedName>
</protein>
<dbReference type="InterPro" id="IPR023157">
    <property type="entry name" value="AGR-C-984p-like_sf"/>
</dbReference>
<dbReference type="EMBL" id="BAABWU010000001">
    <property type="protein sequence ID" value="GAA6194701.1"/>
    <property type="molecule type" value="Genomic_DNA"/>
</dbReference>
<organism evidence="1 2">
    <name type="scientific">Pseudophaeobacter arcticus</name>
    <dbReference type="NCBI Taxonomy" id="385492"/>
    <lineage>
        <taxon>Bacteria</taxon>
        <taxon>Pseudomonadati</taxon>
        <taxon>Pseudomonadota</taxon>
        <taxon>Alphaproteobacteria</taxon>
        <taxon>Rhodobacterales</taxon>
        <taxon>Paracoccaceae</taxon>
        <taxon>Pseudophaeobacter</taxon>
    </lineage>
</organism>
<dbReference type="RefSeq" id="WP_353396298.1">
    <property type="nucleotide sequence ID" value="NZ_BAABWU010000001.1"/>
</dbReference>
<gene>
    <name evidence="1" type="ORF">NBRC116598_01450</name>
</gene>
<evidence type="ECO:0000313" key="1">
    <source>
        <dbReference type="EMBL" id="GAA6194701.1"/>
    </source>
</evidence>